<organism evidence="2">
    <name type="scientific">Klebsiella pneumoniae</name>
    <dbReference type="NCBI Taxonomy" id="573"/>
    <lineage>
        <taxon>Bacteria</taxon>
        <taxon>Pseudomonadati</taxon>
        <taxon>Pseudomonadota</taxon>
        <taxon>Gammaproteobacteria</taxon>
        <taxon>Enterobacterales</taxon>
        <taxon>Enterobacteriaceae</taxon>
        <taxon>Klebsiella/Raoultella group</taxon>
        <taxon>Klebsiella</taxon>
        <taxon>Klebsiella pneumoniae complex</taxon>
    </lineage>
</organism>
<dbReference type="EMBL" id="MN175386">
    <property type="protein sequence ID" value="QID23926.1"/>
    <property type="molecule type" value="Genomic_DNA"/>
</dbReference>
<keyword evidence="1" id="KW-1133">Transmembrane helix</keyword>
<keyword evidence="1" id="KW-0472">Membrane</keyword>
<evidence type="ECO:0000256" key="1">
    <source>
        <dbReference type="SAM" id="Phobius"/>
    </source>
</evidence>
<reference evidence="2" key="1">
    <citation type="submission" date="2019-07" db="EMBL/GenBank/DDBJ databases">
        <authorList>
            <person name="Cheng J."/>
        </authorList>
    </citation>
    <scope>NUCLEOTIDE SEQUENCE</scope>
    <source>
        <strain evidence="2">KP-13-14</strain>
        <plasmid evidence="2">pKP-13-14-NDM-9</plasmid>
    </source>
</reference>
<feature type="transmembrane region" description="Helical" evidence="1">
    <location>
        <begin position="29"/>
        <end position="46"/>
    </location>
</feature>
<dbReference type="AlphaFoldDB" id="A0A6G6AQ76"/>
<proteinExistence type="predicted"/>
<accession>A0A6G6AQ76</accession>
<evidence type="ECO:0000313" key="2">
    <source>
        <dbReference type="EMBL" id="QID23926.1"/>
    </source>
</evidence>
<keyword evidence="1" id="KW-0812">Transmembrane</keyword>
<name>A0A6G6AQ76_KLEPN</name>
<geneLocation type="plasmid" evidence="2">
    <name>pKP-13-14-NDM-9</name>
</geneLocation>
<keyword evidence="2" id="KW-0614">Plasmid</keyword>
<protein>
    <submittedName>
        <fullName evidence="2">Uncharacterized protein</fullName>
    </submittedName>
</protein>
<sequence length="52" mass="6214">MMRSWKINFYTLQAQSVIYLSRQLELQHLQMLGAFIICLIASIIGYEHYHQI</sequence>